<organism evidence="1 2">
    <name type="scientific">Trichoderma longibrachiatum ATCC 18648</name>
    <dbReference type="NCBI Taxonomy" id="983965"/>
    <lineage>
        <taxon>Eukaryota</taxon>
        <taxon>Fungi</taxon>
        <taxon>Dikarya</taxon>
        <taxon>Ascomycota</taxon>
        <taxon>Pezizomycotina</taxon>
        <taxon>Sordariomycetes</taxon>
        <taxon>Hypocreomycetidae</taxon>
        <taxon>Hypocreales</taxon>
        <taxon>Hypocreaceae</taxon>
        <taxon>Trichoderma</taxon>
    </lineage>
</organism>
<dbReference type="OrthoDB" id="3938544at2759"/>
<dbReference type="Proteomes" id="UP000240760">
    <property type="component" value="Unassembled WGS sequence"/>
</dbReference>
<dbReference type="EMBL" id="KZ679135">
    <property type="protein sequence ID" value="PTB74818.1"/>
    <property type="molecule type" value="Genomic_DNA"/>
</dbReference>
<protein>
    <submittedName>
        <fullName evidence="1">Uncharacterized protein</fullName>
    </submittedName>
</protein>
<accession>A0A2T4BZU9</accession>
<dbReference type="AlphaFoldDB" id="A0A2T4BZU9"/>
<reference evidence="1 2" key="1">
    <citation type="submission" date="2016-07" db="EMBL/GenBank/DDBJ databases">
        <title>Multiple horizontal gene transfer events from other fungi enriched the ability of initially mycotrophic Trichoderma (Ascomycota) to feed on dead plant biomass.</title>
        <authorList>
            <consortium name="DOE Joint Genome Institute"/>
            <person name="Aerts A."/>
            <person name="Atanasova L."/>
            <person name="Chenthamara K."/>
            <person name="Zhang J."/>
            <person name="Grujic M."/>
            <person name="Henrissat B."/>
            <person name="Kuo A."/>
            <person name="Salamov A."/>
            <person name="Lipzen A."/>
            <person name="Labutti K."/>
            <person name="Barry K."/>
            <person name="Miao Y."/>
            <person name="Rahimi M.J."/>
            <person name="Shen Q."/>
            <person name="Grigoriev I.V."/>
            <person name="Kubicek C.P."/>
            <person name="Druzhinina I.S."/>
        </authorList>
    </citation>
    <scope>NUCLEOTIDE SEQUENCE [LARGE SCALE GENOMIC DNA]</scope>
    <source>
        <strain evidence="1 2">ATCC 18648</strain>
    </source>
</reference>
<evidence type="ECO:0000313" key="2">
    <source>
        <dbReference type="Proteomes" id="UP000240760"/>
    </source>
</evidence>
<sequence>MLTPHHNLSRTLFILKNSRLRRGCARADPRILRAESFVHSPALGPAAGLTIPLPNFSTKVYIVKPTITMSDGDENDLFNIQVSDSEEDQVEKKSKRTGQSEDEFQAVKNAYRAKVENGNIHETINLPLAPDANKQHVQEVIHATEELYFFRRYQDVIDLVSRVLALEGDKGGLDDESKQLLSMYQSRCRQKLKQSD</sequence>
<name>A0A2T4BZU9_TRILO</name>
<evidence type="ECO:0000313" key="1">
    <source>
        <dbReference type="EMBL" id="PTB74818.1"/>
    </source>
</evidence>
<gene>
    <name evidence="1" type="ORF">M440DRAFT_1403309</name>
</gene>
<keyword evidence="2" id="KW-1185">Reference proteome</keyword>
<proteinExistence type="predicted"/>